<dbReference type="Gene3D" id="3.40.50.1820">
    <property type="entry name" value="alpha/beta hydrolase"/>
    <property type="match status" value="1"/>
</dbReference>
<evidence type="ECO:0000313" key="2">
    <source>
        <dbReference type="EMBL" id="KWX23351.1"/>
    </source>
</evidence>
<dbReference type="InterPro" id="IPR029058">
    <property type="entry name" value="AB_hydrolase_fold"/>
</dbReference>
<reference evidence="2 4" key="1">
    <citation type="submission" date="2015-07" db="EMBL/GenBank/DDBJ databases">
        <title>A draft genome sequence of Mycobacterium wolinskyi.</title>
        <authorList>
            <person name="de Man T.J."/>
            <person name="Perry K.A."/>
            <person name="Coulliette A.D."/>
            <person name="Jensen B."/>
            <person name="Toney N.C."/>
            <person name="Limbago B.M."/>
            <person name="Noble-Wang J."/>
        </authorList>
    </citation>
    <scope>NUCLEOTIDE SEQUENCE [LARGE SCALE GENOMIC DNA]</scope>
    <source>
        <strain evidence="2 4">CDC_01</strain>
    </source>
</reference>
<dbReference type="Proteomes" id="UP000193964">
    <property type="component" value="Unassembled WGS sequence"/>
</dbReference>
<accession>A0A132PLX6</accession>
<evidence type="ECO:0000313" key="4">
    <source>
        <dbReference type="Proteomes" id="UP000070612"/>
    </source>
</evidence>
<dbReference type="RefSeq" id="WP_067850510.1">
    <property type="nucleotide sequence ID" value="NZ_JACKUA010000046.1"/>
</dbReference>
<comment type="caution">
    <text evidence="2">The sequence shown here is derived from an EMBL/GenBank/DDBJ whole genome shotgun (WGS) entry which is preliminary data.</text>
</comment>
<evidence type="ECO:0000313" key="3">
    <source>
        <dbReference type="EMBL" id="ORX18059.1"/>
    </source>
</evidence>
<evidence type="ECO:0000259" key="1">
    <source>
        <dbReference type="Pfam" id="PF00561"/>
    </source>
</evidence>
<reference evidence="3 5" key="2">
    <citation type="submission" date="2016-01" db="EMBL/GenBank/DDBJ databases">
        <title>The new phylogeny of the genus Mycobacterium.</title>
        <authorList>
            <person name="Tarcisio F."/>
            <person name="Conor M."/>
            <person name="Antonella G."/>
            <person name="Elisabetta G."/>
            <person name="Giulia F.S."/>
            <person name="Sara T."/>
            <person name="Anna F."/>
            <person name="Clotilde B."/>
            <person name="Roberto B."/>
            <person name="Veronica D.S."/>
            <person name="Fabio R."/>
            <person name="Monica P."/>
            <person name="Olivier J."/>
            <person name="Enrico T."/>
            <person name="Nicola S."/>
        </authorList>
    </citation>
    <scope>NUCLEOTIDE SEQUENCE [LARGE SCALE GENOMIC DNA]</scope>
    <source>
        <strain evidence="3 5">ATCC 700010</strain>
    </source>
</reference>
<keyword evidence="4" id="KW-1185">Reference proteome</keyword>
<dbReference type="InterPro" id="IPR054676">
    <property type="entry name" value="HsaD"/>
</dbReference>
<dbReference type="PANTHER" id="PTHR46438:SF11">
    <property type="entry name" value="LIPASE-RELATED"/>
    <property type="match status" value="1"/>
</dbReference>
<dbReference type="PRINTS" id="PR00412">
    <property type="entry name" value="EPOXHYDRLASE"/>
</dbReference>
<evidence type="ECO:0000313" key="5">
    <source>
        <dbReference type="Proteomes" id="UP000193964"/>
    </source>
</evidence>
<dbReference type="PANTHER" id="PTHR46438">
    <property type="entry name" value="ALPHA/BETA-HYDROLASES SUPERFAMILY PROTEIN"/>
    <property type="match status" value="1"/>
</dbReference>
<dbReference type="AlphaFoldDB" id="A0A132PLX6"/>
<dbReference type="Pfam" id="PF00561">
    <property type="entry name" value="Abhydrolase_1"/>
    <property type="match status" value="1"/>
</dbReference>
<organism evidence="2 4">
    <name type="scientific">Mycolicibacterium wolinskyi</name>
    <dbReference type="NCBI Taxonomy" id="59750"/>
    <lineage>
        <taxon>Bacteria</taxon>
        <taxon>Bacillati</taxon>
        <taxon>Actinomycetota</taxon>
        <taxon>Actinomycetes</taxon>
        <taxon>Mycobacteriales</taxon>
        <taxon>Mycobacteriaceae</taxon>
        <taxon>Mycolicibacterium</taxon>
    </lineage>
</organism>
<keyword evidence="2" id="KW-0378">Hydrolase</keyword>
<dbReference type="PATRIC" id="fig|59750.3.peg.7368"/>
<dbReference type="SUPFAM" id="SSF53474">
    <property type="entry name" value="alpha/beta-Hydrolases"/>
    <property type="match status" value="1"/>
</dbReference>
<dbReference type="Proteomes" id="UP000070612">
    <property type="component" value="Unassembled WGS sequence"/>
</dbReference>
<dbReference type="EMBL" id="LGTW01000009">
    <property type="protein sequence ID" value="KWX23351.1"/>
    <property type="molecule type" value="Genomic_DNA"/>
</dbReference>
<proteinExistence type="predicted"/>
<dbReference type="InterPro" id="IPR000073">
    <property type="entry name" value="AB_hydrolase_1"/>
</dbReference>
<dbReference type="OrthoDB" id="9801162at2"/>
<dbReference type="PRINTS" id="PR00111">
    <property type="entry name" value="ABHYDROLASE"/>
</dbReference>
<dbReference type="EMBL" id="LQQA01000006">
    <property type="protein sequence ID" value="ORX18059.1"/>
    <property type="molecule type" value="Genomic_DNA"/>
</dbReference>
<dbReference type="STRING" id="59750.AWC31_16820"/>
<dbReference type="GO" id="GO:0016787">
    <property type="term" value="F:hydrolase activity"/>
    <property type="evidence" value="ECO:0007669"/>
    <property type="project" value="UniProtKB-KW"/>
</dbReference>
<name>A0A132PLX6_9MYCO</name>
<gene>
    <name evidence="2" type="ORF">AFM11_16215</name>
    <name evidence="3" type="ORF">AWC31_16820</name>
</gene>
<dbReference type="InterPro" id="IPR000639">
    <property type="entry name" value="Epox_hydrolase-like"/>
</dbReference>
<protein>
    <submittedName>
        <fullName evidence="2">4,5-9,10-diseco-3-hydroxy-5,9, 17-trioxoandrosta-1(10),2-diene-4-oate hydrolase</fullName>
    </submittedName>
</protein>
<dbReference type="NCBIfam" id="NF045632">
    <property type="entry name" value="hydroxlase_HsaD"/>
    <property type="match status" value="1"/>
</dbReference>
<sequence length="298" mass="32926">MTSFAAEAAQQQEITFESTSRYAQVRAGDLDMRLHYHEAGDPEAQTIVLLHGGGPGASAWSNFGRNVAVLAEHFHVLAVDQPGYGHSDKHTEHEQYNRYSAKALLGLFDHLGLQGRIPLLGNSLGGGTAVRFALDYPDRAGKLVLMGPGGLSVNLFAPDPTEGVKLLGKFTADPTRENMEKFLRIMVFDQKLVTPELVEERFQIASQPESLAAARAMGKSFAGPDFELGMMWREVYKLRQPVLLIWGREDRVNPLDGALVAVKQIPRVQLHVFGQCGHWAQVEKFDEFNKLTIDFLGG</sequence>
<feature type="domain" description="AB hydrolase-1" evidence="1">
    <location>
        <begin position="46"/>
        <end position="284"/>
    </location>
</feature>